<gene>
    <name evidence="1" type="ORF">ABRZ02_03710</name>
</gene>
<dbReference type="AlphaFoldDB" id="A0AB39CUD0"/>
<dbReference type="RefSeq" id="WP_368647981.1">
    <property type="nucleotide sequence ID" value="NZ_CP158253.1"/>
</dbReference>
<dbReference type="InterPro" id="IPR019659">
    <property type="entry name" value="DUF2514"/>
</dbReference>
<dbReference type="EMBL" id="CP158253">
    <property type="protein sequence ID" value="XDJ45406.1"/>
    <property type="molecule type" value="Genomic_DNA"/>
</dbReference>
<name>A0AB39CUD0_9BURK</name>
<protein>
    <submittedName>
        <fullName evidence="1">DUF2514 family protein</fullName>
    </submittedName>
</protein>
<accession>A0AB39CUD0</accession>
<evidence type="ECO:0000313" key="1">
    <source>
        <dbReference type="EMBL" id="XDJ45406.1"/>
    </source>
</evidence>
<proteinExistence type="predicted"/>
<organism evidence="1">
    <name type="scientific">Castellaniella ginsengisoli</name>
    <dbReference type="NCBI Taxonomy" id="546114"/>
    <lineage>
        <taxon>Bacteria</taxon>
        <taxon>Pseudomonadati</taxon>
        <taxon>Pseudomonadota</taxon>
        <taxon>Betaproteobacteria</taxon>
        <taxon>Burkholderiales</taxon>
        <taxon>Alcaligenaceae</taxon>
        <taxon>Castellaniella</taxon>
    </lineage>
</organism>
<dbReference type="Pfam" id="PF10721">
    <property type="entry name" value="DUF2514"/>
    <property type="match status" value="1"/>
</dbReference>
<reference evidence="1" key="1">
    <citation type="submission" date="2024-05" db="EMBL/GenBank/DDBJ databases">
        <authorList>
            <person name="Luo Y.-C."/>
            <person name="Nicholds J."/>
            <person name="Mortimer T."/>
            <person name="Maboni G."/>
        </authorList>
    </citation>
    <scope>NUCLEOTIDE SEQUENCE</scope>
    <source>
        <strain evidence="1">153271</strain>
    </source>
</reference>
<sequence length="167" mass="17223">MIAAALKALAGWRGYAAAALVGALIAGPGAWTVQGWRGDAKIAGMERDQAQQIADAQALARATEQRRWAAREGVINDAKTQAAAAAADADLARAASERLRQQVARLRAGGRDPAAAGGGQGQSGADTLDLLVRLLSGMDEAGRDISGYADRLRIVGLACEKGYDSLP</sequence>